<protein>
    <recommendedName>
        <fullName evidence="2">NPK1-activating kinesin-like protein C-terminal domain-containing protein</fullName>
    </recommendedName>
</protein>
<name>A0ABQ7YT63_BRANA</name>
<sequence length="149" mass="17548">MHIGLTRFGAITRRFFLFYGKGGRNSPHRLKPPICPSSRRIRALRRETEFLARRINSRLTPKEREELYMKWDVPLEGKQRKLQFVNKLWTDPYDSRHRCLSSTSPCLQIKSGTITRFLVKFETITIRLPCMILAPVPRPLDSGYNKPQF</sequence>
<feature type="domain" description="NPK1-activating kinesin-like protein C-terminal" evidence="2">
    <location>
        <begin position="38"/>
        <end position="98"/>
    </location>
</feature>
<comment type="caution">
    <text evidence="3">The sequence shown here is derived from an EMBL/GenBank/DDBJ whole genome shotgun (WGS) entry which is preliminary data.</text>
</comment>
<evidence type="ECO:0000313" key="4">
    <source>
        <dbReference type="Proteomes" id="UP000824890"/>
    </source>
</evidence>
<dbReference type="Proteomes" id="UP000824890">
    <property type="component" value="Unassembled WGS sequence"/>
</dbReference>
<evidence type="ECO:0000256" key="1">
    <source>
        <dbReference type="ARBA" id="ARBA00022701"/>
    </source>
</evidence>
<evidence type="ECO:0000313" key="3">
    <source>
        <dbReference type="EMBL" id="KAH0870508.1"/>
    </source>
</evidence>
<accession>A0ABQ7YT63</accession>
<keyword evidence="4" id="KW-1185">Reference proteome</keyword>
<gene>
    <name evidence="3" type="ORF">HID58_077530</name>
</gene>
<evidence type="ECO:0000259" key="2">
    <source>
        <dbReference type="Pfam" id="PF11995"/>
    </source>
</evidence>
<dbReference type="InterPro" id="IPR021881">
    <property type="entry name" value="NACK_C"/>
</dbReference>
<keyword evidence="1" id="KW-0493">Microtubule</keyword>
<dbReference type="Pfam" id="PF11995">
    <property type="entry name" value="DUF3490"/>
    <property type="match status" value="1"/>
</dbReference>
<proteinExistence type="predicted"/>
<dbReference type="EMBL" id="JAGKQM010000017">
    <property type="protein sequence ID" value="KAH0870508.1"/>
    <property type="molecule type" value="Genomic_DNA"/>
</dbReference>
<reference evidence="3 4" key="1">
    <citation type="submission" date="2021-05" db="EMBL/GenBank/DDBJ databases">
        <title>Genome Assembly of Synthetic Allotetraploid Brassica napus Reveals Homoeologous Exchanges between Subgenomes.</title>
        <authorList>
            <person name="Davis J.T."/>
        </authorList>
    </citation>
    <scope>NUCLEOTIDE SEQUENCE [LARGE SCALE GENOMIC DNA]</scope>
    <source>
        <strain evidence="4">cv. Da-Ae</strain>
        <tissue evidence="3">Seedling</tissue>
    </source>
</reference>
<organism evidence="3 4">
    <name type="scientific">Brassica napus</name>
    <name type="common">Rape</name>
    <dbReference type="NCBI Taxonomy" id="3708"/>
    <lineage>
        <taxon>Eukaryota</taxon>
        <taxon>Viridiplantae</taxon>
        <taxon>Streptophyta</taxon>
        <taxon>Embryophyta</taxon>
        <taxon>Tracheophyta</taxon>
        <taxon>Spermatophyta</taxon>
        <taxon>Magnoliopsida</taxon>
        <taxon>eudicotyledons</taxon>
        <taxon>Gunneridae</taxon>
        <taxon>Pentapetalae</taxon>
        <taxon>rosids</taxon>
        <taxon>malvids</taxon>
        <taxon>Brassicales</taxon>
        <taxon>Brassicaceae</taxon>
        <taxon>Brassiceae</taxon>
        <taxon>Brassica</taxon>
    </lineage>
</organism>